<proteinExistence type="predicted"/>
<dbReference type="EMBL" id="BSYB01000002">
    <property type="protein sequence ID" value="GMG41285.1"/>
    <property type="molecule type" value="Genomic_DNA"/>
</dbReference>
<organism evidence="1 2">
    <name type="scientific">Aspergillus oryzae var. brunneus</name>
    <dbReference type="NCBI Taxonomy" id="332754"/>
    <lineage>
        <taxon>Eukaryota</taxon>
        <taxon>Fungi</taxon>
        <taxon>Dikarya</taxon>
        <taxon>Ascomycota</taxon>
        <taxon>Pezizomycotina</taxon>
        <taxon>Eurotiomycetes</taxon>
        <taxon>Eurotiomycetidae</taxon>
        <taxon>Eurotiales</taxon>
        <taxon>Aspergillaceae</taxon>
        <taxon>Aspergillus</taxon>
        <taxon>Aspergillus subgen. Circumdati</taxon>
    </lineage>
</organism>
<evidence type="ECO:0000313" key="2">
    <source>
        <dbReference type="Proteomes" id="UP001165189"/>
    </source>
</evidence>
<dbReference type="Proteomes" id="UP001165189">
    <property type="component" value="Unassembled WGS sequence"/>
</dbReference>
<protein>
    <submittedName>
        <fullName evidence="1">Unnamed protein product</fullName>
    </submittedName>
</protein>
<keyword evidence="2" id="KW-1185">Reference proteome</keyword>
<name>A0ABQ6KE34_ASPOZ</name>
<accession>A0ABQ6KE34</accession>
<comment type="caution">
    <text evidence="1">The sequence shown here is derived from an EMBL/GenBank/DDBJ whole genome shotgun (WGS) entry which is preliminary data.</text>
</comment>
<evidence type="ECO:0000313" key="1">
    <source>
        <dbReference type="EMBL" id="GMG41285.1"/>
    </source>
</evidence>
<reference evidence="1" key="1">
    <citation type="submission" date="2023-04" db="EMBL/GenBank/DDBJ databases">
        <title>Aspergillus oryzae var. brunneus NBRC 4377.</title>
        <authorList>
            <person name="Ichikawa N."/>
            <person name="Sato H."/>
            <person name="Tonouchi N."/>
        </authorList>
    </citation>
    <scope>NUCLEOTIDE SEQUENCE</scope>
    <source>
        <strain evidence="1">NBRC 4377</strain>
    </source>
</reference>
<gene>
    <name evidence="1" type="ORF">Aory05_000050100</name>
</gene>
<sequence length="101" mass="11876">MVEGRLFVWGAGPNFLSQTYMRAWYYKRSDWDQDLLGFTGVKTHDIPRKGIVVERKKRMATCFEVVNREIRGRGKFVLMRDIKSAMKMEKKSERQGSPTNK</sequence>